<sequence>MDDYDYDYDSTGYICGAMPTSMSKLAAGLHGLADGAGAGEHPRLQGNWSLQGTGEPVDRRARNRMG</sequence>
<reference evidence="2" key="2">
    <citation type="journal article" date="2023" name="IMA Fungus">
        <title>Comparative genomic study of the Penicillium genus elucidates a diverse pangenome and 15 lateral gene transfer events.</title>
        <authorList>
            <person name="Petersen C."/>
            <person name="Sorensen T."/>
            <person name="Nielsen M.R."/>
            <person name="Sondergaard T.E."/>
            <person name="Sorensen J.L."/>
            <person name="Fitzpatrick D.A."/>
            <person name="Frisvad J.C."/>
            <person name="Nielsen K.L."/>
        </authorList>
    </citation>
    <scope>NUCLEOTIDE SEQUENCE</scope>
    <source>
        <strain evidence="2">IBT 26290</strain>
    </source>
</reference>
<dbReference type="GeneID" id="81431592"/>
<gene>
    <name evidence="2" type="ORF">N7482_010292</name>
</gene>
<evidence type="ECO:0000313" key="3">
    <source>
        <dbReference type="Proteomes" id="UP001149163"/>
    </source>
</evidence>
<evidence type="ECO:0000313" key="2">
    <source>
        <dbReference type="EMBL" id="KAJ5151040.1"/>
    </source>
</evidence>
<dbReference type="AlphaFoldDB" id="A0A9W9LEC6"/>
<proteinExistence type="predicted"/>
<keyword evidence="3" id="KW-1185">Reference proteome</keyword>
<name>A0A9W9LEC6_9EURO</name>
<comment type="caution">
    <text evidence="2">The sequence shown here is derived from an EMBL/GenBank/DDBJ whole genome shotgun (WGS) entry which is preliminary data.</text>
</comment>
<reference evidence="2" key="1">
    <citation type="submission" date="2022-11" db="EMBL/GenBank/DDBJ databases">
        <authorList>
            <person name="Petersen C."/>
        </authorList>
    </citation>
    <scope>NUCLEOTIDE SEQUENCE</scope>
    <source>
        <strain evidence="2">IBT 26290</strain>
    </source>
</reference>
<feature type="region of interest" description="Disordered" evidence="1">
    <location>
        <begin position="33"/>
        <end position="66"/>
    </location>
</feature>
<organism evidence="2 3">
    <name type="scientific">Penicillium canariense</name>
    <dbReference type="NCBI Taxonomy" id="189055"/>
    <lineage>
        <taxon>Eukaryota</taxon>
        <taxon>Fungi</taxon>
        <taxon>Dikarya</taxon>
        <taxon>Ascomycota</taxon>
        <taxon>Pezizomycotina</taxon>
        <taxon>Eurotiomycetes</taxon>
        <taxon>Eurotiomycetidae</taxon>
        <taxon>Eurotiales</taxon>
        <taxon>Aspergillaceae</taxon>
        <taxon>Penicillium</taxon>
    </lineage>
</organism>
<dbReference type="Proteomes" id="UP001149163">
    <property type="component" value="Unassembled WGS sequence"/>
</dbReference>
<protein>
    <submittedName>
        <fullName evidence="2">Uncharacterized protein</fullName>
    </submittedName>
</protein>
<dbReference type="EMBL" id="JAPQKN010000008">
    <property type="protein sequence ID" value="KAJ5151040.1"/>
    <property type="molecule type" value="Genomic_DNA"/>
</dbReference>
<accession>A0A9W9LEC6</accession>
<evidence type="ECO:0000256" key="1">
    <source>
        <dbReference type="SAM" id="MobiDB-lite"/>
    </source>
</evidence>
<dbReference type="RefSeq" id="XP_056538373.1">
    <property type="nucleotide sequence ID" value="XM_056692416.1"/>
</dbReference>